<evidence type="ECO:0000313" key="5">
    <source>
        <dbReference type="Proteomes" id="UP000546917"/>
    </source>
</evidence>
<keyword evidence="4" id="KW-1185">Reference proteome</keyword>
<evidence type="ECO:0000313" key="2">
    <source>
        <dbReference type="EMBL" id="ARD85129.1"/>
    </source>
</evidence>
<dbReference type="Proteomes" id="UP000546917">
    <property type="component" value="Unassembled WGS sequence"/>
</dbReference>
<organism evidence="2 4">
    <name type="scientific">Ferroplasma acidiphilum</name>
    <dbReference type="NCBI Taxonomy" id="74969"/>
    <lineage>
        <taxon>Archaea</taxon>
        <taxon>Methanobacteriati</taxon>
        <taxon>Thermoplasmatota</taxon>
        <taxon>Thermoplasmata</taxon>
        <taxon>Thermoplasmatales</taxon>
        <taxon>Ferroplasmaceae</taxon>
        <taxon>Ferroplasma</taxon>
    </lineage>
</organism>
<reference evidence="3 5" key="2">
    <citation type="submission" date="2020-05" db="EMBL/GenBank/DDBJ databases">
        <authorList>
            <person name="Zhang R."/>
        </authorList>
    </citation>
    <scope>NUCLEOTIDE SEQUENCE [LARGE SCALE GENOMIC DNA]</scope>
    <source>
        <strain evidence="3 5">DSM 28986</strain>
    </source>
</reference>
<proteinExistence type="predicted"/>
<keyword evidence="1" id="KW-1133">Transmembrane helix</keyword>
<sequence>MNKKYIFPVSIGLSDGIITALILASGGIIGKSSIDLFQAFRISFGSSFAGAFSYFIAQYAGLNEELHRTALQLNLKSTDYLLKGHLGIEIFVESLLGALIAAFFGFLGALIPLSSSLIVRNNIEIPLFLSYLSLAVLGLFISKTTAGRAKFWIVVMVIVGIIVTIAGYELKLIV</sequence>
<gene>
    <name evidence="2" type="ORF">FAD_1261</name>
    <name evidence="3" type="ORF">HLB00_02960</name>
</gene>
<feature type="transmembrane region" description="Helical" evidence="1">
    <location>
        <begin position="90"/>
        <end position="113"/>
    </location>
</feature>
<dbReference type="STRING" id="74969.FAD_1261"/>
<dbReference type="KEGG" id="fai:FAD_1261"/>
<evidence type="ECO:0000256" key="1">
    <source>
        <dbReference type="SAM" id="Phobius"/>
    </source>
</evidence>
<keyword evidence="1" id="KW-0472">Membrane</keyword>
<accession>A0A1V0N4W3</accession>
<dbReference type="Proteomes" id="UP000192050">
    <property type="component" value="Chromosome"/>
</dbReference>
<feature type="transmembrane region" description="Helical" evidence="1">
    <location>
        <begin position="151"/>
        <end position="170"/>
    </location>
</feature>
<name>A0A1V0N4W3_9ARCH</name>
<keyword evidence="1" id="KW-0812">Transmembrane</keyword>
<dbReference type="AlphaFoldDB" id="A0A1V0N4W3"/>
<dbReference type="OrthoDB" id="57551at2157"/>
<feature type="transmembrane region" description="Helical" evidence="1">
    <location>
        <begin position="42"/>
        <end position="61"/>
    </location>
</feature>
<feature type="transmembrane region" description="Helical" evidence="1">
    <location>
        <begin position="125"/>
        <end position="145"/>
    </location>
</feature>
<dbReference type="GeneID" id="16024489"/>
<reference evidence="2 4" key="1">
    <citation type="submission" date="2011-10" db="EMBL/GenBank/DDBJ databases">
        <title>Metabolic and evolutionary patterns in the extreme acidophile Ferroplasma acidiphilum.</title>
        <authorList>
            <person name="Golyshina O.V."/>
            <person name="Kozyavkin S.A."/>
            <person name="Tatusov R.L."/>
            <person name="Slesarev A.I."/>
            <person name="Golyshin P.N."/>
        </authorList>
    </citation>
    <scope>NUCLEOTIDE SEQUENCE [LARGE SCALE GENOMIC DNA]</scope>
    <source>
        <strain evidence="2">Berkeley</strain>
        <strain evidence="4">Y</strain>
    </source>
</reference>
<evidence type="ECO:0000313" key="3">
    <source>
        <dbReference type="EMBL" id="NOL59795.1"/>
    </source>
</evidence>
<dbReference type="EMBL" id="JABGBP010000096">
    <property type="protein sequence ID" value="NOL59795.1"/>
    <property type="molecule type" value="Genomic_DNA"/>
</dbReference>
<evidence type="ECO:0000313" key="4">
    <source>
        <dbReference type="Proteomes" id="UP000192050"/>
    </source>
</evidence>
<dbReference type="RefSeq" id="WP_009886364.1">
    <property type="nucleotide sequence ID" value="NZ_CP015363.1"/>
</dbReference>
<protein>
    <submittedName>
        <fullName evidence="2">VIT family Fe2+/Mn2+ transporter</fullName>
    </submittedName>
</protein>
<feature type="transmembrane region" description="Helical" evidence="1">
    <location>
        <begin position="6"/>
        <end position="30"/>
    </location>
</feature>
<dbReference type="EMBL" id="CP015363">
    <property type="protein sequence ID" value="ARD85129.1"/>
    <property type="molecule type" value="Genomic_DNA"/>
</dbReference>